<evidence type="ECO:0000313" key="4">
    <source>
        <dbReference type="Proteomes" id="UP001177003"/>
    </source>
</evidence>
<reference evidence="3" key="1">
    <citation type="submission" date="2023-04" db="EMBL/GenBank/DDBJ databases">
        <authorList>
            <person name="Vijverberg K."/>
            <person name="Xiong W."/>
            <person name="Schranz E."/>
        </authorList>
    </citation>
    <scope>NUCLEOTIDE SEQUENCE</scope>
</reference>
<evidence type="ECO:0000256" key="1">
    <source>
        <dbReference type="SAM" id="MobiDB-lite"/>
    </source>
</evidence>
<proteinExistence type="predicted"/>
<keyword evidence="4" id="KW-1185">Reference proteome</keyword>
<name>A0AA35ZKU3_LACSI</name>
<evidence type="ECO:0000313" key="3">
    <source>
        <dbReference type="EMBL" id="CAI9294515.1"/>
    </source>
</evidence>
<sequence length="178" mass="20467">MLRSLNTVGSVIFWALKMWIHDKPVLSRPQQTFYRGHNYFEIYLDIHRFSYISRKALDAFQGRLKHGILGIGLTIQAQHPEELPKQVLCCVRLNKIDFSDHGRKLIILQILCYGALDSTELRVEIDNREEFEVGPDPDAILAFTEPVKDTPVKRRGQPPKTPLPKDQEPVKDIPIPSI</sequence>
<organism evidence="3 4">
    <name type="scientific">Lactuca saligna</name>
    <name type="common">Willowleaf lettuce</name>
    <dbReference type="NCBI Taxonomy" id="75948"/>
    <lineage>
        <taxon>Eukaryota</taxon>
        <taxon>Viridiplantae</taxon>
        <taxon>Streptophyta</taxon>
        <taxon>Embryophyta</taxon>
        <taxon>Tracheophyta</taxon>
        <taxon>Spermatophyta</taxon>
        <taxon>Magnoliopsida</taxon>
        <taxon>eudicotyledons</taxon>
        <taxon>Gunneridae</taxon>
        <taxon>Pentapetalae</taxon>
        <taxon>asterids</taxon>
        <taxon>campanulids</taxon>
        <taxon>Asterales</taxon>
        <taxon>Asteraceae</taxon>
        <taxon>Cichorioideae</taxon>
        <taxon>Cichorieae</taxon>
        <taxon>Lactucinae</taxon>
        <taxon>Lactuca</taxon>
    </lineage>
</organism>
<feature type="region of interest" description="Disordered" evidence="1">
    <location>
        <begin position="136"/>
        <end position="178"/>
    </location>
</feature>
<feature type="domain" description="Protein ENHANCED DISEASE RESISTANCE 2 C-terminal" evidence="2">
    <location>
        <begin position="14"/>
        <end position="97"/>
    </location>
</feature>
<gene>
    <name evidence="3" type="ORF">LSALG_LOCUS33492</name>
</gene>
<dbReference type="AlphaFoldDB" id="A0AA35ZKU3"/>
<dbReference type="PANTHER" id="PTHR31558:SF3">
    <property type="entry name" value="CW14 PROTEIN"/>
    <property type="match status" value="1"/>
</dbReference>
<accession>A0AA35ZKU3</accession>
<dbReference type="Proteomes" id="UP001177003">
    <property type="component" value="Chromosome 7"/>
</dbReference>
<dbReference type="InterPro" id="IPR009769">
    <property type="entry name" value="EDR2_C"/>
</dbReference>
<dbReference type="Pfam" id="PF07059">
    <property type="entry name" value="EDR2_C"/>
    <property type="match status" value="1"/>
</dbReference>
<protein>
    <recommendedName>
        <fullName evidence="2">Protein ENHANCED DISEASE RESISTANCE 2 C-terminal domain-containing protein</fullName>
    </recommendedName>
</protein>
<dbReference type="PANTHER" id="PTHR31558">
    <property type="entry name" value="CW14 PROTEIN"/>
    <property type="match status" value="1"/>
</dbReference>
<evidence type="ECO:0000259" key="2">
    <source>
        <dbReference type="Pfam" id="PF07059"/>
    </source>
</evidence>
<dbReference type="EMBL" id="OX465083">
    <property type="protein sequence ID" value="CAI9294515.1"/>
    <property type="molecule type" value="Genomic_DNA"/>
</dbReference>